<evidence type="ECO:0000313" key="4">
    <source>
        <dbReference type="Proteomes" id="UP000294958"/>
    </source>
</evidence>
<dbReference type="HOGENOM" id="CLU_2696488_0_0_5"/>
<gene>
    <name evidence="1" type="ORF">BG36_19140</name>
    <name evidence="2" type="ORF">DES43_1389</name>
</gene>
<reference evidence="1 3" key="1">
    <citation type="submission" date="2014-02" db="EMBL/GenBank/DDBJ databases">
        <title>Aquamicrobium defluvii Genome sequencing.</title>
        <authorList>
            <person name="Wang X."/>
        </authorList>
    </citation>
    <scope>NUCLEOTIDE SEQUENCE [LARGE SCALE GENOMIC DNA]</scope>
    <source>
        <strain evidence="1 3">W13Z1</strain>
    </source>
</reference>
<dbReference type="Proteomes" id="UP000294958">
    <property type="component" value="Unassembled WGS sequence"/>
</dbReference>
<evidence type="ECO:0000313" key="1">
    <source>
        <dbReference type="EMBL" id="EXL01479.1"/>
    </source>
</evidence>
<comment type="caution">
    <text evidence="1">The sequence shown here is derived from an EMBL/GenBank/DDBJ whole genome shotgun (WGS) entry which is preliminary data.</text>
</comment>
<keyword evidence="4" id="KW-1185">Reference proteome</keyword>
<evidence type="ECO:0000313" key="3">
    <source>
        <dbReference type="Proteomes" id="UP000019849"/>
    </source>
</evidence>
<reference evidence="2 4" key="2">
    <citation type="submission" date="2019-03" db="EMBL/GenBank/DDBJ databases">
        <title>Genomic Encyclopedia of Type Strains, Phase IV (KMG-IV): sequencing the most valuable type-strain genomes for metagenomic binning, comparative biology and taxonomic classification.</title>
        <authorList>
            <person name="Goeker M."/>
        </authorList>
    </citation>
    <scope>NUCLEOTIDE SEQUENCE [LARGE SCALE GENOMIC DNA]</scope>
    <source>
        <strain evidence="2 4">DSM 11603</strain>
    </source>
</reference>
<dbReference type="EMBL" id="SNZF01000038">
    <property type="protein sequence ID" value="TDR30942.1"/>
    <property type="molecule type" value="Genomic_DNA"/>
</dbReference>
<dbReference type="EMBL" id="JENY01000043">
    <property type="protein sequence ID" value="EXL01479.1"/>
    <property type="molecule type" value="Genomic_DNA"/>
</dbReference>
<dbReference type="STRING" id="69279.BG36_19140"/>
<proteinExistence type="predicted"/>
<accession>A0A011SQN3</accession>
<sequence length="73" mass="8047">MFPAIERLPKFDCVGFCECAGKMEDAAFPGNMAEIFPYRIHTVLADNGTACADVLRNREEPSRRFPGAGGKPR</sequence>
<organism evidence="1 3">
    <name type="scientific">Aquamicrobium defluvii</name>
    <dbReference type="NCBI Taxonomy" id="69279"/>
    <lineage>
        <taxon>Bacteria</taxon>
        <taxon>Pseudomonadati</taxon>
        <taxon>Pseudomonadota</taxon>
        <taxon>Alphaproteobacteria</taxon>
        <taxon>Hyphomicrobiales</taxon>
        <taxon>Phyllobacteriaceae</taxon>
        <taxon>Aquamicrobium</taxon>
    </lineage>
</organism>
<dbReference type="PATRIC" id="fig|69279.3.peg.4679"/>
<evidence type="ECO:0000313" key="2">
    <source>
        <dbReference type="EMBL" id="TDR30942.1"/>
    </source>
</evidence>
<protein>
    <submittedName>
        <fullName evidence="1">Uncharacterized protein</fullName>
    </submittedName>
</protein>
<dbReference type="AlphaFoldDB" id="A0A011SQN3"/>
<dbReference type="Proteomes" id="UP000019849">
    <property type="component" value="Unassembled WGS sequence"/>
</dbReference>
<name>A0A011SQN3_9HYPH</name>